<proteinExistence type="predicted"/>
<dbReference type="RefSeq" id="WP_190211378.1">
    <property type="nucleotide sequence ID" value="NZ_BNBO01000014.1"/>
</dbReference>
<comment type="caution">
    <text evidence="5">The sequence shown here is derived from an EMBL/GenBank/DDBJ whole genome shotgun (WGS) entry which is preliminary data.</text>
</comment>
<accession>A0A919KRK8</accession>
<dbReference type="GO" id="GO:0070273">
    <property type="term" value="F:phosphatidylinositol-4-phosphate binding"/>
    <property type="evidence" value="ECO:0007669"/>
    <property type="project" value="InterPro"/>
</dbReference>
<dbReference type="GeneID" id="95353507"/>
<dbReference type="InterPro" id="IPR008628">
    <property type="entry name" value="GPP34-like"/>
</dbReference>
<evidence type="ECO:0008006" key="7">
    <source>
        <dbReference type="Google" id="ProtNLM"/>
    </source>
</evidence>
<dbReference type="AlphaFoldDB" id="A0A919KRK8"/>
<dbReference type="Proteomes" id="UP000617734">
    <property type="component" value="Unassembled WGS sequence"/>
</dbReference>
<evidence type="ECO:0000256" key="2">
    <source>
        <dbReference type="ARBA" id="ARBA00023034"/>
    </source>
</evidence>
<keyword evidence="6" id="KW-1185">Reference proteome</keyword>
<evidence type="ECO:0000313" key="6">
    <source>
        <dbReference type="Proteomes" id="UP000617734"/>
    </source>
</evidence>
<dbReference type="GO" id="GO:0012505">
    <property type="term" value="C:endomembrane system"/>
    <property type="evidence" value="ECO:0007669"/>
    <property type="project" value="UniProtKB-ARBA"/>
</dbReference>
<organism evidence="5 6">
    <name type="scientific">Kitasatospora indigofera</name>
    <dbReference type="NCBI Taxonomy" id="67307"/>
    <lineage>
        <taxon>Bacteria</taxon>
        <taxon>Bacillati</taxon>
        <taxon>Actinomycetota</taxon>
        <taxon>Actinomycetes</taxon>
        <taxon>Kitasatosporales</taxon>
        <taxon>Streptomycetaceae</taxon>
        <taxon>Kitasatospora</taxon>
    </lineage>
</organism>
<evidence type="ECO:0000313" key="5">
    <source>
        <dbReference type="EMBL" id="GHH70615.1"/>
    </source>
</evidence>
<gene>
    <name evidence="5" type="ORF">GCM10018781_30670</name>
</gene>
<dbReference type="InterPro" id="IPR038261">
    <property type="entry name" value="GPP34-like_sf"/>
</dbReference>
<reference evidence="5" key="1">
    <citation type="journal article" date="2014" name="Int. J. Syst. Evol. Microbiol.">
        <title>Complete genome sequence of Corynebacterium casei LMG S-19264T (=DSM 44701T), isolated from a smear-ripened cheese.</title>
        <authorList>
            <consortium name="US DOE Joint Genome Institute (JGI-PGF)"/>
            <person name="Walter F."/>
            <person name="Albersmeier A."/>
            <person name="Kalinowski J."/>
            <person name="Ruckert C."/>
        </authorList>
    </citation>
    <scope>NUCLEOTIDE SEQUENCE</scope>
    <source>
        <strain evidence="5">JCM 4646</strain>
    </source>
</reference>
<dbReference type="Gene3D" id="1.10.3630.10">
    <property type="entry name" value="yeast vps74-n-term truncation variant domain like"/>
    <property type="match status" value="1"/>
</dbReference>
<evidence type="ECO:0000256" key="4">
    <source>
        <dbReference type="ARBA" id="ARBA00023136"/>
    </source>
</evidence>
<dbReference type="GO" id="GO:0005737">
    <property type="term" value="C:cytoplasm"/>
    <property type="evidence" value="ECO:0007669"/>
    <property type="project" value="UniProtKB-ARBA"/>
</dbReference>
<evidence type="ECO:0000256" key="3">
    <source>
        <dbReference type="ARBA" id="ARBA00023121"/>
    </source>
</evidence>
<dbReference type="EMBL" id="BNBO01000014">
    <property type="protein sequence ID" value="GHH70615.1"/>
    <property type="molecule type" value="Genomic_DNA"/>
</dbReference>
<dbReference type="Pfam" id="PF05719">
    <property type="entry name" value="GPP34"/>
    <property type="match status" value="1"/>
</dbReference>
<reference evidence="5" key="2">
    <citation type="submission" date="2020-09" db="EMBL/GenBank/DDBJ databases">
        <authorList>
            <person name="Sun Q."/>
            <person name="Ohkuma M."/>
        </authorList>
    </citation>
    <scope>NUCLEOTIDE SEQUENCE</scope>
    <source>
        <strain evidence="5">JCM 4646</strain>
    </source>
</reference>
<evidence type="ECO:0000256" key="1">
    <source>
        <dbReference type="ARBA" id="ARBA00004255"/>
    </source>
</evidence>
<name>A0A919KRK8_9ACTN</name>
<comment type="subcellular location">
    <subcellularLocation>
        <location evidence="1">Golgi apparatus membrane</location>
        <topology evidence="1">Peripheral membrane protein</topology>
        <orientation evidence="1">Cytoplasmic side</orientation>
    </subcellularLocation>
</comment>
<keyword evidence="3" id="KW-0446">Lipid-binding</keyword>
<sequence>MTQPYARTIPEELVLVCAEPAGGVVRMRGGFHRVLAGAVLAEMLVGGAIAVEGRHITQYQPFAGQDPVAAGVLARLGEAGKRRRPPSLDLAVRRIGRDAVGPVLASLTARGLLSTERRRFLGLVPYRRHRVVPPAAGQEIAARLRAAALSPATAAERDRQLAGLLAAGGLARQVFPGPAGADVRRALRPLGRELPIARAVQRVTSSDAAAANSG</sequence>
<keyword evidence="4" id="KW-0472">Membrane</keyword>
<keyword evidence="2" id="KW-0333">Golgi apparatus</keyword>
<protein>
    <recommendedName>
        <fullName evidence="7">GPP34 family phosphoprotein</fullName>
    </recommendedName>
</protein>